<keyword evidence="1" id="KW-0812">Transmembrane</keyword>
<keyword evidence="2" id="KW-1185">Reference proteome</keyword>
<accession>A0A914ZY00</accession>
<dbReference type="WBParaSite" id="PgE031_g001_t05">
    <property type="protein sequence ID" value="PgE031_g001_t05"/>
    <property type="gene ID" value="PgE031_g001"/>
</dbReference>
<organism evidence="2 3">
    <name type="scientific">Parascaris univalens</name>
    <name type="common">Nematode worm</name>
    <dbReference type="NCBI Taxonomy" id="6257"/>
    <lineage>
        <taxon>Eukaryota</taxon>
        <taxon>Metazoa</taxon>
        <taxon>Ecdysozoa</taxon>
        <taxon>Nematoda</taxon>
        <taxon>Chromadorea</taxon>
        <taxon>Rhabditida</taxon>
        <taxon>Spirurina</taxon>
        <taxon>Ascaridomorpha</taxon>
        <taxon>Ascaridoidea</taxon>
        <taxon>Ascarididae</taxon>
        <taxon>Parascaris</taxon>
    </lineage>
</organism>
<reference evidence="3" key="1">
    <citation type="submission" date="2022-11" db="UniProtKB">
        <authorList>
            <consortium name="WormBaseParasite"/>
        </authorList>
    </citation>
    <scope>IDENTIFICATION</scope>
</reference>
<feature type="transmembrane region" description="Helical" evidence="1">
    <location>
        <begin position="6"/>
        <end position="29"/>
    </location>
</feature>
<protein>
    <submittedName>
        <fullName evidence="3">Secreted protein</fullName>
    </submittedName>
</protein>
<evidence type="ECO:0000313" key="3">
    <source>
        <dbReference type="WBParaSite" id="PgE031_g001_t05"/>
    </source>
</evidence>
<evidence type="ECO:0000256" key="1">
    <source>
        <dbReference type="SAM" id="Phobius"/>
    </source>
</evidence>
<proteinExistence type="predicted"/>
<keyword evidence="1" id="KW-0472">Membrane</keyword>
<dbReference type="AlphaFoldDB" id="A0A914ZY00"/>
<sequence length="142" mass="16310">MVSVVFLFQISVMESSISVIICIFVTILLSSLPLVVAYNTVEIPLCKDARNPTLQIVCSQLHRWNSAVRVCLIDFLSTHRIRRYKLFAHNYIDGTRRFESDSRHGRIVDQDDHKHPQVGQFGQLGRPTRIPKNMVNFTQDIA</sequence>
<name>A0A914ZY00_PARUN</name>
<keyword evidence="1" id="KW-1133">Transmembrane helix</keyword>
<evidence type="ECO:0000313" key="2">
    <source>
        <dbReference type="Proteomes" id="UP000887569"/>
    </source>
</evidence>
<dbReference type="Proteomes" id="UP000887569">
    <property type="component" value="Unplaced"/>
</dbReference>